<protein>
    <recommendedName>
        <fullName evidence="6">Extracellular serine-rich protein</fullName>
    </recommendedName>
</protein>
<accession>A0A517LMS0</accession>
<evidence type="ECO:0000256" key="3">
    <source>
        <dbReference type="SAM" id="SignalP"/>
    </source>
</evidence>
<dbReference type="InterPro" id="IPR052953">
    <property type="entry name" value="Ser-rich/MCO-related"/>
</dbReference>
<evidence type="ECO:0000313" key="4">
    <source>
        <dbReference type="EMBL" id="QDS76945.1"/>
    </source>
</evidence>
<dbReference type="PANTHER" id="PTHR34883:SF19">
    <property type="entry name" value="EXTRACELLULAR SERINE-RICH PROTEIN"/>
    <property type="match status" value="1"/>
</dbReference>
<dbReference type="InterPro" id="IPR008972">
    <property type="entry name" value="Cupredoxin"/>
</dbReference>
<evidence type="ECO:0008006" key="6">
    <source>
        <dbReference type="Google" id="ProtNLM"/>
    </source>
</evidence>
<proteinExistence type="predicted"/>
<keyword evidence="5" id="KW-1185">Reference proteome</keyword>
<dbReference type="Proteomes" id="UP000316270">
    <property type="component" value="Chromosome 16"/>
</dbReference>
<dbReference type="Gene3D" id="2.60.40.420">
    <property type="entry name" value="Cupredoxins - blue copper proteins"/>
    <property type="match status" value="1"/>
</dbReference>
<feature type="compositionally biased region" description="Polar residues" evidence="1">
    <location>
        <begin position="344"/>
        <end position="355"/>
    </location>
</feature>
<reference evidence="4 5" key="1">
    <citation type="submission" date="2019-07" db="EMBL/GenBank/DDBJ databases">
        <title>Finished genome of Venturia effusa.</title>
        <authorList>
            <person name="Young C.A."/>
            <person name="Cox M.P."/>
            <person name="Ganley A.R.D."/>
            <person name="David W.J."/>
        </authorList>
    </citation>
    <scope>NUCLEOTIDE SEQUENCE [LARGE SCALE GENOMIC DNA]</scope>
    <source>
        <strain evidence="5">albino</strain>
    </source>
</reference>
<feature type="transmembrane region" description="Helical" evidence="2">
    <location>
        <begin position="222"/>
        <end position="248"/>
    </location>
</feature>
<feature type="compositionally biased region" description="Low complexity" evidence="1">
    <location>
        <begin position="363"/>
        <end position="377"/>
    </location>
</feature>
<dbReference type="AlphaFoldDB" id="A0A517LMS0"/>
<feature type="signal peptide" evidence="3">
    <location>
        <begin position="1"/>
        <end position="20"/>
    </location>
</feature>
<name>A0A517LMS0_9PEZI</name>
<organism evidence="4 5">
    <name type="scientific">Venturia effusa</name>
    <dbReference type="NCBI Taxonomy" id="50376"/>
    <lineage>
        <taxon>Eukaryota</taxon>
        <taxon>Fungi</taxon>
        <taxon>Dikarya</taxon>
        <taxon>Ascomycota</taxon>
        <taxon>Pezizomycotina</taxon>
        <taxon>Dothideomycetes</taxon>
        <taxon>Pleosporomycetidae</taxon>
        <taxon>Venturiales</taxon>
        <taxon>Venturiaceae</taxon>
        <taxon>Venturia</taxon>
    </lineage>
</organism>
<dbReference type="EMBL" id="CP042200">
    <property type="protein sequence ID" value="QDS76945.1"/>
    <property type="molecule type" value="Genomic_DNA"/>
</dbReference>
<dbReference type="PANTHER" id="PTHR34883">
    <property type="entry name" value="SERINE-RICH PROTEIN, PUTATIVE-RELATED-RELATED"/>
    <property type="match status" value="1"/>
</dbReference>
<keyword evidence="2" id="KW-1133">Transmembrane helix</keyword>
<evidence type="ECO:0000256" key="1">
    <source>
        <dbReference type="SAM" id="MobiDB-lite"/>
    </source>
</evidence>
<feature type="region of interest" description="Disordered" evidence="1">
    <location>
        <begin position="301"/>
        <end position="422"/>
    </location>
</feature>
<feature type="region of interest" description="Disordered" evidence="1">
    <location>
        <begin position="174"/>
        <end position="205"/>
    </location>
</feature>
<feature type="chain" id="PRO_5021863125" description="Extracellular serine-rich protein" evidence="3">
    <location>
        <begin position="21"/>
        <end position="422"/>
    </location>
</feature>
<keyword evidence="2" id="KW-0472">Membrane</keyword>
<feature type="region of interest" description="Disordered" evidence="1">
    <location>
        <begin position="25"/>
        <end position="45"/>
    </location>
</feature>
<sequence length="422" mass="43964">MGKMMLLYAALLALAQSVHGQASSASNVATTSTSSRPSGTSSTTRPAATYKISVGIDHKFSPDITQALVGDLIEFDFMPLNHSVVRAEYKYPCIPYEKTGAGKVGFFAGFHPVDAILASPPSWTVRINDTDPIFVYCSAPGSCINYGMVAVINPNSSVSLATQKQMAKDSAFMLQPGEDFPPEESSIPRTTSVSSTSSSSSSTSSATSAAATATPSSSHKSLGAGVIAGIAIGGVVVLALAAALFFFIGRTKTLQESVQRQSEVPSVIGGNSNGKSDSMYQVSAIPSPGYYPVHPPEFQRYSQVSGGGGHGDVPSYGAAAGIPIPNQSQYQKMMPQPGQGQPGWSSPTSRSSANGSPPPNVVQQQQGLHGQQQLPHQYYSSQPGGMDDSRSPPIVGIGRKPSEARGPHEMYAPSGTDGRGLQ</sequence>
<dbReference type="SUPFAM" id="SSF49503">
    <property type="entry name" value="Cupredoxins"/>
    <property type="match status" value="1"/>
</dbReference>
<keyword evidence="3" id="KW-0732">Signal</keyword>
<feature type="compositionally biased region" description="Low complexity" evidence="1">
    <location>
        <begin position="190"/>
        <end position="205"/>
    </location>
</feature>
<dbReference type="OrthoDB" id="2331100at2759"/>
<evidence type="ECO:0000313" key="5">
    <source>
        <dbReference type="Proteomes" id="UP000316270"/>
    </source>
</evidence>
<dbReference type="STRING" id="50376.A0A517LMS0"/>
<evidence type="ECO:0000256" key="2">
    <source>
        <dbReference type="SAM" id="Phobius"/>
    </source>
</evidence>
<keyword evidence="2" id="KW-0812">Transmembrane</keyword>
<gene>
    <name evidence="4" type="ORF">FKW77_005041</name>
</gene>